<name>A0A6C0ETZ7_9ZZZZ</name>
<protein>
    <submittedName>
        <fullName evidence="1">Uncharacterized protein</fullName>
    </submittedName>
</protein>
<dbReference type="AlphaFoldDB" id="A0A6C0ETZ7"/>
<evidence type="ECO:0000313" key="1">
    <source>
        <dbReference type="EMBL" id="QHT32478.1"/>
    </source>
</evidence>
<organism evidence="1">
    <name type="scientific">viral metagenome</name>
    <dbReference type="NCBI Taxonomy" id="1070528"/>
    <lineage>
        <taxon>unclassified sequences</taxon>
        <taxon>metagenomes</taxon>
        <taxon>organismal metagenomes</taxon>
    </lineage>
</organism>
<sequence length="347" mass="40044">MTSQAFSMRNVYKEGRREYYELISYTGKKIDFAGQVPEYFAMKYFFRILGCANCQTYGYWGGCCIGMCANCGFETGTQKGFLNYGQEYEYKSTTHLPSVFDEGQYLSKDWDLKRVGDKSFVNTIGIMVDELYEHLLYRFCDEKQPAIIGLCDYLRSLDHEPRQAILRINEMRNIPEELLVGRNWADFDASDDNEDELIDETDYSSLPDLIPVLTRTDTEYHYGLEENVDTAQVAKRVEVVRLYSLRNDGASRRNMDDHDSESEVDYRMYLSDRRRAASFDTDDDAVSRGCNGTIAQQREQGVVADPEYGTQVEYSEISNCVVENVDFSMLTQEQQEKIDKVIDDACK</sequence>
<proteinExistence type="predicted"/>
<reference evidence="1" key="1">
    <citation type="journal article" date="2020" name="Nature">
        <title>Giant virus diversity and host interactions through global metagenomics.</title>
        <authorList>
            <person name="Schulz F."/>
            <person name="Roux S."/>
            <person name="Paez-Espino D."/>
            <person name="Jungbluth S."/>
            <person name="Walsh D.A."/>
            <person name="Denef V.J."/>
            <person name="McMahon K.D."/>
            <person name="Konstantinidis K.T."/>
            <person name="Eloe-Fadrosh E.A."/>
            <person name="Kyrpides N.C."/>
            <person name="Woyke T."/>
        </authorList>
    </citation>
    <scope>NUCLEOTIDE SEQUENCE</scope>
    <source>
        <strain evidence="1">GVMAG-M-3300009161-30</strain>
    </source>
</reference>
<dbReference type="EMBL" id="MN738944">
    <property type="protein sequence ID" value="QHT32478.1"/>
    <property type="molecule type" value="Genomic_DNA"/>
</dbReference>
<accession>A0A6C0ETZ7</accession>